<dbReference type="CDD" id="cd00383">
    <property type="entry name" value="trans_reg_C"/>
    <property type="match status" value="1"/>
</dbReference>
<dbReference type="InterPro" id="IPR027417">
    <property type="entry name" value="P-loop_NTPase"/>
</dbReference>
<evidence type="ECO:0000256" key="2">
    <source>
        <dbReference type="ARBA" id="ARBA00022840"/>
    </source>
</evidence>
<dbReference type="PROSITE" id="PS51755">
    <property type="entry name" value="OMPR_PHOB"/>
    <property type="match status" value="1"/>
</dbReference>
<dbReference type="PANTHER" id="PTHR16305">
    <property type="entry name" value="TESTICULAR SOLUBLE ADENYLYL CYCLASE"/>
    <property type="match status" value="1"/>
</dbReference>
<dbReference type="GO" id="GO:0006355">
    <property type="term" value="P:regulation of DNA-templated transcription"/>
    <property type="evidence" value="ECO:0007669"/>
    <property type="project" value="InterPro"/>
</dbReference>
<dbReference type="Pfam" id="PF13191">
    <property type="entry name" value="AAA_16"/>
    <property type="match status" value="1"/>
</dbReference>
<dbReference type="InterPro" id="IPR001867">
    <property type="entry name" value="OmpR/PhoB-type_DNA-bd"/>
</dbReference>
<evidence type="ECO:0000256" key="3">
    <source>
        <dbReference type="ARBA" id="ARBA00023125"/>
    </source>
</evidence>
<dbReference type="Pfam" id="PF00486">
    <property type="entry name" value="Trans_reg_C"/>
    <property type="match status" value="1"/>
</dbReference>
<gene>
    <name evidence="6" type="ORF">HGB48_03385</name>
</gene>
<evidence type="ECO:0000256" key="4">
    <source>
        <dbReference type="PROSITE-ProRule" id="PRU01091"/>
    </source>
</evidence>
<sequence>MDGALYRFDGFELDTALYELRLAGQRVPVEPRALDVLHHLITHRDRVVSKEELLDAVWGDRFVSEAAVTTALRTARMAVGDTGKEQRLIRTVFRRGYQFVGTVVVQAAGADGPGARRDVPLPARLAASPGLGFAGREHERAVLADAWKDVTASGRRRVVLVSGEAGIGKTTLCSVFAAAENHEAVVLYGRCDEELSIPYQPWREVLTSLDHHAPDVFAGRREALAPLLGGTGAADLESDSARFAVYGSVVDVLVAVSVRGRPALVVLDDLHWADVQTLALVRHLVGRALTTPVLVIGTFRDSDFDASHPLAALLAATHREPGVTRLALRGLDDGEVLDLLESVAGHEMDRDGLALRDVLRAETEGNPFFVTEILRHLAETGAVAKQDDGRWTAPDHLRTRGLPVSVREVVVRRVERLGPGTRKALDTASIIGRDFELDLLCELLGEDPARTFGRLAPAVDNALVTDTAGRFAFTHAIVAHTLYAELSPTARAISHQAVAMALERRNDGDAGEQAGEIAHHWIHALAPHNRAKAAEYAQRAGDYALAHLAPDEAVTWYRQALELLPAGDATRRCETLVGLGTAQRQAGDPAHRESLLEAGRLAIDRGHGGLLVRAALANNRGDVSQFGTIDEERIEILRRAIATRPRPSDGALLQAILAIELHGAPDEQVEEAAARALALAREAGDDRVIARTARLAESALRIPDALERRVVLLNEGVAAAERTGDAQLRGMLSMSYEEIALERGDRDAMNREKRIRDAFARRSPEPYVRWTNEQTRSIHLFLDGDLDGAETAAHTALEIGVATGQPEAFFGYAGQIFQIRRAQDRLAEVAEPIGRIHEENPALQVFRAGLAYVRCELGRESEARDLAGALDVSSGGAPQFWSTTLMLWAEVCHALALPVPASRLVPVLGRWRNQVASTGATTEGSIAYGLGLALATVGRVEGAAAAYDLALTVNRRLRAPLFLARTRLAYAELLADAEPDRARALATDAGATTARFGFASIDRRIGQLLERLS</sequence>
<evidence type="ECO:0000256" key="1">
    <source>
        <dbReference type="ARBA" id="ARBA00022741"/>
    </source>
</evidence>
<keyword evidence="7" id="KW-1185">Reference proteome</keyword>
<dbReference type="GO" id="GO:0005524">
    <property type="term" value="F:ATP binding"/>
    <property type="evidence" value="ECO:0007669"/>
    <property type="project" value="UniProtKB-KW"/>
</dbReference>
<dbReference type="Proteomes" id="UP000579250">
    <property type="component" value="Unassembled WGS sequence"/>
</dbReference>
<dbReference type="SMART" id="SM00862">
    <property type="entry name" value="Trans_reg_C"/>
    <property type="match status" value="1"/>
</dbReference>
<organism evidence="6 7">
    <name type="scientific">Actinomadura latina</name>
    <dbReference type="NCBI Taxonomy" id="163603"/>
    <lineage>
        <taxon>Bacteria</taxon>
        <taxon>Bacillati</taxon>
        <taxon>Actinomycetota</taxon>
        <taxon>Actinomycetes</taxon>
        <taxon>Streptosporangiales</taxon>
        <taxon>Thermomonosporaceae</taxon>
        <taxon>Actinomadura</taxon>
    </lineage>
</organism>
<comment type="caution">
    <text evidence="6">The sequence shown here is derived from an EMBL/GenBank/DDBJ whole genome shotgun (WGS) entry which is preliminary data.</text>
</comment>
<feature type="DNA-binding region" description="OmpR/PhoB-type" evidence="4">
    <location>
        <begin position="3"/>
        <end position="101"/>
    </location>
</feature>
<dbReference type="InterPro" id="IPR016032">
    <property type="entry name" value="Sig_transdc_resp-reg_C-effctor"/>
</dbReference>
<accession>A0A846YWC7</accession>
<proteinExistence type="predicted"/>
<evidence type="ECO:0000313" key="7">
    <source>
        <dbReference type="Proteomes" id="UP000579250"/>
    </source>
</evidence>
<dbReference type="GO" id="GO:0003677">
    <property type="term" value="F:DNA binding"/>
    <property type="evidence" value="ECO:0007669"/>
    <property type="project" value="UniProtKB-UniRule"/>
</dbReference>
<reference evidence="6 7" key="1">
    <citation type="submission" date="2020-04" db="EMBL/GenBank/DDBJ databases">
        <title>MicrobeNet Type strains.</title>
        <authorList>
            <person name="Nicholson A.C."/>
        </authorList>
    </citation>
    <scope>NUCLEOTIDE SEQUENCE [LARGE SCALE GENOMIC DNA]</scope>
    <source>
        <strain evidence="6 7">ATCC BAA-277</strain>
    </source>
</reference>
<keyword evidence="1" id="KW-0547">Nucleotide-binding</keyword>
<protein>
    <submittedName>
        <fullName evidence="6">AAA family ATPase</fullName>
    </submittedName>
</protein>
<dbReference type="Gene3D" id="1.10.10.10">
    <property type="entry name" value="Winged helix-like DNA-binding domain superfamily/Winged helix DNA-binding domain"/>
    <property type="match status" value="1"/>
</dbReference>
<keyword evidence="3 4" id="KW-0238">DNA-binding</keyword>
<evidence type="ECO:0000259" key="5">
    <source>
        <dbReference type="PROSITE" id="PS51755"/>
    </source>
</evidence>
<dbReference type="AlphaFoldDB" id="A0A846YWC7"/>
<name>A0A846YWC7_9ACTN</name>
<keyword evidence="2" id="KW-0067">ATP-binding</keyword>
<dbReference type="InterPro" id="IPR041664">
    <property type="entry name" value="AAA_16"/>
</dbReference>
<dbReference type="GO" id="GO:0000160">
    <property type="term" value="P:phosphorelay signal transduction system"/>
    <property type="evidence" value="ECO:0007669"/>
    <property type="project" value="InterPro"/>
</dbReference>
<dbReference type="GO" id="GO:0005737">
    <property type="term" value="C:cytoplasm"/>
    <property type="evidence" value="ECO:0007669"/>
    <property type="project" value="TreeGrafter"/>
</dbReference>
<evidence type="ECO:0000313" key="6">
    <source>
        <dbReference type="EMBL" id="NKZ02798.1"/>
    </source>
</evidence>
<dbReference type="RefSeq" id="WP_083945882.1">
    <property type="nucleotide sequence ID" value="NZ_JAAXPI010000002.1"/>
</dbReference>
<dbReference type="SUPFAM" id="SSF46894">
    <property type="entry name" value="C-terminal effector domain of the bipartite response regulators"/>
    <property type="match status" value="1"/>
</dbReference>
<dbReference type="SUPFAM" id="SSF52540">
    <property type="entry name" value="P-loop containing nucleoside triphosphate hydrolases"/>
    <property type="match status" value="1"/>
</dbReference>
<dbReference type="EMBL" id="JAAXPI010000002">
    <property type="protein sequence ID" value="NKZ02798.1"/>
    <property type="molecule type" value="Genomic_DNA"/>
</dbReference>
<dbReference type="GO" id="GO:0004016">
    <property type="term" value="F:adenylate cyclase activity"/>
    <property type="evidence" value="ECO:0007669"/>
    <property type="project" value="TreeGrafter"/>
</dbReference>
<dbReference type="PANTHER" id="PTHR16305:SF35">
    <property type="entry name" value="TRANSCRIPTIONAL ACTIVATOR DOMAIN"/>
    <property type="match status" value="1"/>
</dbReference>
<dbReference type="Gene3D" id="3.40.50.300">
    <property type="entry name" value="P-loop containing nucleotide triphosphate hydrolases"/>
    <property type="match status" value="1"/>
</dbReference>
<dbReference type="InterPro" id="IPR036388">
    <property type="entry name" value="WH-like_DNA-bd_sf"/>
</dbReference>
<feature type="domain" description="OmpR/PhoB-type" evidence="5">
    <location>
        <begin position="3"/>
        <end position="101"/>
    </location>
</feature>